<accession>A0A1Y5I0V4</accession>
<sequence length="199" mass="20994">LRSYAAAASGGAGKTAAKTAAPETDVVKRVFLDQQRKFRALLEKTKTLSPPVGGDANAVKAYATKKLAILKELDIATPGEKILDTVDEAFSDATTVRGFLDRAAEIRKALGLKEADATFSVLAQALDATEKTLGTPLMTSNAQGMAKYSAAVAKAAEAAGIKPLDAASLDKLRVEVDMESIENEILDLQSIEDAVKKEQ</sequence>
<feature type="non-terminal residue" evidence="2">
    <location>
        <position position="199"/>
    </location>
</feature>
<dbReference type="PANTHER" id="PTHR36013">
    <property type="entry name" value="ATP SYNTHASE 24 KDA SUBUNIT, MITOCHONDRIAL-RELATED"/>
    <property type="match status" value="1"/>
</dbReference>
<dbReference type="Proteomes" id="UP000195557">
    <property type="component" value="Unassembled WGS sequence"/>
</dbReference>
<reference evidence="2" key="1">
    <citation type="submission" date="2017-04" db="EMBL/GenBank/DDBJ databases">
        <title>Population genomics of picophytoplankton unveils novel chromosome hypervariability.</title>
        <authorList>
            <consortium name="DOE Joint Genome Institute"/>
            <person name="Blanc-Mathieu R."/>
            <person name="Krasovec M."/>
            <person name="Hebrard M."/>
            <person name="Yau S."/>
            <person name="Desgranges E."/>
            <person name="Martin J."/>
            <person name="Schackwitz W."/>
            <person name="Kuo A."/>
            <person name="Salin G."/>
            <person name="Donnadieu C."/>
            <person name="Desdevises Y."/>
            <person name="Sanchez-Ferandin S."/>
            <person name="Moreau H."/>
            <person name="Rivals E."/>
            <person name="Grigoriev I.V."/>
            <person name="Grimsley N."/>
            <person name="Eyre-Walker A."/>
            <person name="Piganeau G."/>
        </authorList>
    </citation>
    <scope>NUCLEOTIDE SEQUENCE [LARGE SCALE GENOMIC DNA]</scope>
    <source>
        <strain evidence="2">RCC 1115</strain>
    </source>
</reference>
<organism evidence="2">
    <name type="scientific">Ostreococcus tauri</name>
    <name type="common">Marine green alga</name>
    <dbReference type="NCBI Taxonomy" id="70448"/>
    <lineage>
        <taxon>Eukaryota</taxon>
        <taxon>Viridiplantae</taxon>
        <taxon>Chlorophyta</taxon>
        <taxon>Mamiellophyceae</taxon>
        <taxon>Mamiellales</taxon>
        <taxon>Bathycoccaceae</taxon>
        <taxon>Ostreococcus</taxon>
    </lineage>
</organism>
<feature type="coiled-coil region" evidence="1">
    <location>
        <begin position="164"/>
        <end position="198"/>
    </location>
</feature>
<dbReference type="AlphaFoldDB" id="A0A1Y5I0V4"/>
<evidence type="ECO:0000256" key="1">
    <source>
        <dbReference type="SAM" id="Coils"/>
    </source>
</evidence>
<dbReference type="EMBL" id="KZ155835">
    <property type="protein sequence ID" value="OUS43168.1"/>
    <property type="molecule type" value="Genomic_DNA"/>
</dbReference>
<dbReference type="Pfam" id="PF15704">
    <property type="entry name" value="Mt_ATP_synt"/>
    <property type="match status" value="1"/>
</dbReference>
<proteinExistence type="predicted"/>
<dbReference type="InterPro" id="IPR031432">
    <property type="entry name" value="MGP1"/>
</dbReference>
<evidence type="ECO:0000313" key="2">
    <source>
        <dbReference type="EMBL" id="OUS43168.1"/>
    </source>
</evidence>
<feature type="non-terminal residue" evidence="2">
    <location>
        <position position="1"/>
    </location>
</feature>
<gene>
    <name evidence="2" type="ORF">BE221DRAFT_57017</name>
</gene>
<name>A0A1Y5I0V4_OSTTA</name>
<protein>
    <submittedName>
        <fullName evidence="2">Uncharacterized protein</fullName>
    </submittedName>
</protein>
<keyword evidence="1" id="KW-0175">Coiled coil</keyword>
<dbReference type="PANTHER" id="PTHR36013:SF2">
    <property type="entry name" value="ATP SYNTHASE 24 KDA SUBUNIT, MITOCHONDRIAL-RELATED"/>
    <property type="match status" value="1"/>
</dbReference>